<evidence type="ECO:0000313" key="4">
    <source>
        <dbReference type="Proteomes" id="UP000294593"/>
    </source>
</evidence>
<evidence type="ECO:0000256" key="1">
    <source>
        <dbReference type="ARBA" id="ARBA00022723"/>
    </source>
</evidence>
<dbReference type="PROSITE" id="PS01047">
    <property type="entry name" value="HMA_1"/>
    <property type="match status" value="1"/>
</dbReference>
<dbReference type="AlphaFoldDB" id="A0A4R6RP87"/>
<gene>
    <name evidence="3" type="ORF">EV672_101141</name>
</gene>
<dbReference type="GO" id="GO:0046872">
    <property type="term" value="F:metal ion binding"/>
    <property type="evidence" value="ECO:0007669"/>
    <property type="project" value="UniProtKB-KW"/>
</dbReference>
<name>A0A4R6RP87_9BURK</name>
<feature type="domain" description="HMA" evidence="2">
    <location>
        <begin position="35"/>
        <end position="98"/>
    </location>
</feature>
<evidence type="ECO:0000313" key="3">
    <source>
        <dbReference type="EMBL" id="TDP88005.1"/>
    </source>
</evidence>
<keyword evidence="1" id="KW-0479">Metal-binding</keyword>
<dbReference type="SUPFAM" id="SSF55008">
    <property type="entry name" value="HMA, heavy metal-associated domain"/>
    <property type="match status" value="1"/>
</dbReference>
<dbReference type="InterPro" id="IPR017969">
    <property type="entry name" value="Heavy-metal-associated_CS"/>
</dbReference>
<reference evidence="3 4" key="1">
    <citation type="submission" date="2019-03" db="EMBL/GenBank/DDBJ databases">
        <title>Genomic Encyclopedia of Type Strains, Phase IV (KMG-IV): sequencing the most valuable type-strain genomes for metagenomic binning, comparative biology and taxonomic classification.</title>
        <authorList>
            <person name="Goeker M."/>
        </authorList>
    </citation>
    <scope>NUCLEOTIDE SEQUENCE [LARGE SCALE GENOMIC DNA]</scope>
    <source>
        <strain evidence="3 4">DSM 11901</strain>
    </source>
</reference>
<evidence type="ECO:0000259" key="2">
    <source>
        <dbReference type="PROSITE" id="PS50846"/>
    </source>
</evidence>
<accession>A0A4R6RP87</accession>
<keyword evidence="4" id="KW-1185">Reference proteome</keyword>
<dbReference type="CDD" id="cd00371">
    <property type="entry name" value="HMA"/>
    <property type="match status" value="1"/>
</dbReference>
<sequence length="100" mass="10673">MLTLDSDMVSRFTVRNLHMNTHPKALAMNAPTQLTTHELQVKGMSCQHCVKAVTQAVLALDAQAQVGVDLPSGQVSVQTQLSREATAAAIADEGYTVVNP</sequence>
<organism evidence="3 4">
    <name type="scientific">Aquabacterium commune</name>
    <dbReference type="NCBI Taxonomy" id="70586"/>
    <lineage>
        <taxon>Bacteria</taxon>
        <taxon>Pseudomonadati</taxon>
        <taxon>Pseudomonadota</taxon>
        <taxon>Betaproteobacteria</taxon>
        <taxon>Burkholderiales</taxon>
        <taxon>Aquabacterium</taxon>
    </lineage>
</organism>
<dbReference type="InterPro" id="IPR006121">
    <property type="entry name" value="HMA_dom"/>
</dbReference>
<dbReference type="EMBL" id="SNXW01000001">
    <property type="protein sequence ID" value="TDP88005.1"/>
    <property type="molecule type" value="Genomic_DNA"/>
</dbReference>
<dbReference type="Gene3D" id="3.30.70.100">
    <property type="match status" value="1"/>
</dbReference>
<proteinExistence type="predicted"/>
<protein>
    <submittedName>
        <fullName evidence="3">Copper chaperone CopZ</fullName>
    </submittedName>
</protein>
<comment type="caution">
    <text evidence="3">The sequence shown here is derived from an EMBL/GenBank/DDBJ whole genome shotgun (WGS) entry which is preliminary data.</text>
</comment>
<dbReference type="Pfam" id="PF00403">
    <property type="entry name" value="HMA"/>
    <property type="match status" value="1"/>
</dbReference>
<dbReference type="InterPro" id="IPR036163">
    <property type="entry name" value="HMA_dom_sf"/>
</dbReference>
<dbReference type="Proteomes" id="UP000294593">
    <property type="component" value="Unassembled WGS sequence"/>
</dbReference>
<dbReference type="PROSITE" id="PS50846">
    <property type="entry name" value="HMA_2"/>
    <property type="match status" value="1"/>
</dbReference>